<reference evidence="3" key="2">
    <citation type="journal article" date="2018" name="Genome Biol.">
        <title>SKESA: strategic k-mer extension for scrupulous assemblies.</title>
        <authorList>
            <person name="Souvorov A."/>
            <person name="Agarwala R."/>
            <person name="Lipman D.J."/>
        </authorList>
    </citation>
    <scope>NUCLEOTIDE SEQUENCE</scope>
    <source>
        <strain evidence="3">CAVp300</strain>
    </source>
</reference>
<feature type="DNA-binding region" description="H-T-H motif" evidence="1">
    <location>
        <begin position="164"/>
        <end position="183"/>
    </location>
</feature>
<evidence type="ECO:0000313" key="4">
    <source>
        <dbReference type="EMBL" id="ORJ50273.1"/>
    </source>
</evidence>
<dbReference type="OrthoDB" id="6504476at2"/>
<gene>
    <name evidence="1" type="primary">iprA</name>
    <name evidence="4" type="ORF">B2M27_10750</name>
    <name evidence="3" type="ORF">I8531_003148</name>
</gene>
<organism evidence="3 6">
    <name type="scientific">Kluyvera intermedia</name>
    <name type="common">Enterobacter intermedius</name>
    <dbReference type="NCBI Taxonomy" id="61648"/>
    <lineage>
        <taxon>Bacteria</taxon>
        <taxon>Pseudomonadati</taxon>
        <taxon>Pseudomonadota</taxon>
        <taxon>Gammaproteobacteria</taxon>
        <taxon>Enterobacterales</taxon>
        <taxon>Enterobacteriaceae</taxon>
        <taxon>Kluyvera</taxon>
    </lineage>
</organism>
<name>A0A9P3T8C5_KLUIN</name>
<comment type="caution">
    <text evidence="3">The sequence shown here is derived from an EMBL/GenBank/DDBJ whole genome shotgun (WGS) entry which is preliminary data.</text>
</comment>
<comment type="similarity">
    <text evidence="1">Belongs to the IprA family.</text>
</comment>
<evidence type="ECO:0000313" key="3">
    <source>
        <dbReference type="EMBL" id="HAT3582823.1"/>
    </source>
</evidence>
<dbReference type="Proteomes" id="UP000867740">
    <property type="component" value="Unassembled WGS sequence"/>
</dbReference>
<dbReference type="GO" id="GO:0006979">
    <property type="term" value="P:response to oxidative stress"/>
    <property type="evidence" value="ECO:0007669"/>
    <property type="project" value="UniProtKB-UniRule"/>
</dbReference>
<dbReference type="EMBL" id="DACSUM010000026">
    <property type="protein sequence ID" value="HAT3582823.1"/>
    <property type="molecule type" value="Genomic_DNA"/>
</dbReference>
<feature type="domain" description="IprA winged helix-turn-helix" evidence="2">
    <location>
        <begin position="139"/>
        <end position="205"/>
    </location>
</feature>
<keyword evidence="5" id="KW-1185">Reference proteome</keyword>
<dbReference type="AlphaFoldDB" id="A0A9P3T8C5"/>
<dbReference type="InterPro" id="IPR034719">
    <property type="entry name" value="IprA"/>
</dbReference>
<dbReference type="Proteomes" id="UP000192521">
    <property type="component" value="Unassembled WGS sequence"/>
</dbReference>
<accession>A0A9P3T8C5</accession>
<proteinExistence type="inferred from homology"/>
<evidence type="ECO:0000256" key="1">
    <source>
        <dbReference type="HAMAP-Rule" id="MF_02072"/>
    </source>
</evidence>
<dbReference type="HAMAP" id="MF_02072">
    <property type="entry name" value="IprA"/>
    <property type="match status" value="1"/>
</dbReference>
<sequence>MIALDKPLAELYLLDECFSPYGMPFELPNETVLTFENIDPNNVTLILHQGEIAISRKFNNVLLGIAKAPFIKGLSTGLIQRPSEYIYTAQNKCSGYYLPSDLAMTLVEKHQRWREAFAWLTWWHRIAETRDCQLIGSSTYDQIRASLLTMSDWDEPLRAQVGVLQYIQRRTGISRSVIAEVLSALRRGNYIEMYKGKLSKINRLPYEY</sequence>
<protein>
    <recommendedName>
        <fullName evidence="1">Inhibitor of hydrogen peroxide resistance</fullName>
    </recommendedName>
</protein>
<dbReference type="RefSeq" id="WP_047371641.1">
    <property type="nucleotide sequence ID" value="NZ_CABMNU010000005.1"/>
</dbReference>
<comment type="function">
    <text evidence="1">Involved in oxidative stress resistance.</text>
</comment>
<dbReference type="InterPro" id="IPR041687">
    <property type="entry name" value="HTH_46"/>
</dbReference>
<evidence type="ECO:0000313" key="5">
    <source>
        <dbReference type="Proteomes" id="UP000192521"/>
    </source>
</evidence>
<keyword evidence="1" id="KW-0346">Stress response</keyword>
<dbReference type="Pfam" id="PF15977">
    <property type="entry name" value="HTH_46"/>
    <property type="match status" value="1"/>
</dbReference>
<evidence type="ECO:0000259" key="2">
    <source>
        <dbReference type="Pfam" id="PF15977"/>
    </source>
</evidence>
<reference evidence="3" key="3">
    <citation type="submission" date="2020-10" db="EMBL/GenBank/DDBJ databases">
        <authorList>
            <consortium name="NCBI Pathogen Detection Project"/>
        </authorList>
    </citation>
    <scope>NUCLEOTIDE SEQUENCE</scope>
    <source>
        <strain evidence="3">CAVp300</strain>
    </source>
</reference>
<evidence type="ECO:0000313" key="6">
    <source>
        <dbReference type="Proteomes" id="UP000867740"/>
    </source>
</evidence>
<reference evidence="4 5" key="1">
    <citation type="submission" date="2017-02" db="EMBL/GenBank/DDBJ databases">
        <title>Draft genome sequence of a Kluyvera intermedia isolate from a patient with a pancreatic abscess.</title>
        <authorList>
            <person name="Thele R."/>
        </authorList>
    </citation>
    <scope>NUCLEOTIDE SEQUENCE [LARGE SCALE GENOMIC DNA]</scope>
    <source>
        <strain evidence="4 5">FOSA7093</strain>
    </source>
</reference>
<dbReference type="EMBL" id="MWPR01000013">
    <property type="protein sequence ID" value="ORJ50273.1"/>
    <property type="molecule type" value="Genomic_DNA"/>
</dbReference>